<keyword evidence="2" id="KW-1185">Reference proteome</keyword>
<sequence length="81" mass="8996">MAQLIRATSPKTQMPEIAAWIEELRASLGAEMIDKAMRNGLKNGGFWAIEDGFVVGQPPPDAIRRAQEDLDMRERADRDAA</sequence>
<organism evidence="1 2">
    <name type="scientific">Methylibium petroleiphilum (strain ATCC BAA-1232 / LMG 22953 / PM1)</name>
    <dbReference type="NCBI Taxonomy" id="420662"/>
    <lineage>
        <taxon>Bacteria</taxon>
        <taxon>Pseudomonadati</taxon>
        <taxon>Pseudomonadota</taxon>
        <taxon>Betaproteobacteria</taxon>
        <taxon>Burkholderiales</taxon>
        <taxon>Sphaerotilaceae</taxon>
        <taxon>Methylibium</taxon>
    </lineage>
</organism>
<dbReference type="KEGG" id="mpt:Mpe_B0403"/>
<dbReference type="eggNOG" id="ENOG5033GUT">
    <property type="taxonomic scope" value="Bacteria"/>
</dbReference>
<geneLocation type="plasmid" evidence="1 2">
    <name>RPME01</name>
</geneLocation>
<accession>A2SNN9</accession>
<protein>
    <submittedName>
        <fullName evidence="1">Uncharacterized protein</fullName>
    </submittedName>
</protein>
<dbReference type="EMBL" id="CP000556">
    <property type="protein sequence ID" value="ABM97178.1"/>
    <property type="molecule type" value="Genomic_DNA"/>
</dbReference>
<evidence type="ECO:0000313" key="2">
    <source>
        <dbReference type="Proteomes" id="UP000000366"/>
    </source>
</evidence>
<evidence type="ECO:0000313" key="1">
    <source>
        <dbReference type="EMBL" id="ABM97178.1"/>
    </source>
</evidence>
<name>A2SNN9_METPP</name>
<keyword evidence="1" id="KW-0614">Plasmid</keyword>
<proteinExistence type="predicted"/>
<reference evidence="1 2" key="1">
    <citation type="journal article" date="2007" name="J. Bacteriol.">
        <title>Whole-genome analysis of the methyl tert-butyl ether-degrading beta-proteobacterium Methylibium petroleiphilum PM1.</title>
        <authorList>
            <person name="Kane S.R."/>
            <person name="Chakicherla A.Y."/>
            <person name="Chain P.S.G."/>
            <person name="Schmidt R."/>
            <person name="Shin M.W."/>
            <person name="Legler T.C."/>
            <person name="Scow K.M."/>
            <person name="Larimer F.W."/>
            <person name="Lucas S.M."/>
            <person name="Richardson P.M."/>
            <person name="Hristova K.R."/>
        </authorList>
    </citation>
    <scope>NUCLEOTIDE SEQUENCE [LARGE SCALE GENOMIC DNA]</scope>
    <source>
        <strain evidence="2">ATCC BAA-1232 / LMG 22953 / PM1</strain>
        <plasmid evidence="1 2">RPME01</plasmid>
    </source>
</reference>
<dbReference type="Proteomes" id="UP000000366">
    <property type="component" value="Plasmid RPME01"/>
</dbReference>
<dbReference type="HOGENOM" id="CLU_2569898_0_0_4"/>
<dbReference type="AlphaFoldDB" id="A2SNN9"/>
<gene>
    <name evidence="1" type="ordered locus">Mpe_B0403</name>
</gene>